<dbReference type="InterPro" id="IPR007863">
    <property type="entry name" value="Peptidase_M16_C"/>
</dbReference>
<dbReference type="Gene3D" id="3.30.830.10">
    <property type="entry name" value="Metalloenzyme, LuxS/M16 peptidase-like"/>
    <property type="match status" value="2"/>
</dbReference>
<dbReference type="Proteomes" id="UP000238701">
    <property type="component" value="Unassembled WGS sequence"/>
</dbReference>
<reference evidence="5" key="1">
    <citation type="submission" date="2018-02" db="EMBL/GenBank/DDBJ databases">
        <authorList>
            <person name="Hausmann B."/>
        </authorList>
    </citation>
    <scope>NUCLEOTIDE SEQUENCE [LARGE SCALE GENOMIC DNA]</scope>
    <source>
        <strain evidence="5">Peat soil MAG SbA1</strain>
    </source>
</reference>
<evidence type="ECO:0000313" key="5">
    <source>
        <dbReference type="Proteomes" id="UP000238701"/>
    </source>
</evidence>
<feature type="domain" description="Peptidase M16 C-terminal" evidence="3">
    <location>
        <begin position="220"/>
        <end position="396"/>
    </location>
</feature>
<dbReference type="PANTHER" id="PTHR11851:SF225">
    <property type="entry name" value="NON-PEPTIDASE HOMOLOG YMXG"/>
    <property type="match status" value="1"/>
</dbReference>
<feature type="domain" description="Peptidase M16 N-terminal" evidence="2">
    <location>
        <begin position="84"/>
        <end position="188"/>
    </location>
</feature>
<proteinExistence type="predicted"/>
<dbReference type="InterPro" id="IPR011249">
    <property type="entry name" value="Metalloenz_LuxS/M16"/>
</dbReference>
<feature type="chain" id="PRO_5015422029" evidence="1">
    <location>
        <begin position="33"/>
        <end position="494"/>
    </location>
</feature>
<evidence type="ECO:0000259" key="2">
    <source>
        <dbReference type="Pfam" id="PF00675"/>
    </source>
</evidence>
<dbReference type="EMBL" id="OMOD01000120">
    <property type="protein sequence ID" value="SPF39465.1"/>
    <property type="molecule type" value="Genomic_DNA"/>
</dbReference>
<dbReference type="PANTHER" id="PTHR11851">
    <property type="entry name" value="METALLOPROTEASE"/>
    <property type="match status" value="1"/>
</dbReference>
<accession>A0A2U3KIH4</accession>
<keyword evidence="1" id="KW-0732">Signal</keyword>
<dbReference type="InterPro" id="IPR011765">
    <property type="entry name" value="Pept_M16_N"/>
</dbReference>
<dbReference type="Pfam" id="PF00675">
    <property type="entry name" value="Peptidase_M16"/>
    <property type="match status" value="1"/>
</dbReference>
<gene>
    <name evidence="4" type="ORF">SBA1_280004</name>
</gene>
<evidence type="ECO:0000313" key="4">
    <source>
        <dbReference type="EMBL" id="SPF39465.1"/>
    </source>
</evidence>
<dbReference type="InterPro" id="IPR050361">
    <property type="entry name" value="MPP/UQCRC_Complex"/>
</dbReference>
<name>A0A2U3KIH4_9BACT</name>
<protein>
    <submittedName>
        <fullName evidence="4">Peptidase M16-like protein</fullName>
    </submittedName>
</protein>
<dbReference type="SUPFAM" id="SSF63411">
    <property type="entry name" value="LuxS/MPP-like metallohydrolase"/>
    <property type="match status" value="2"/>
</dbReference>
<evidence type="ECO:0000256" key="1">
    <source>
        <dbReference type="SAM" id="SignalP"/>
    </source>
</evidence>
<sequence>MITSRAMKLTVFTAVLLAVTAFRYLPQASAQAAPQVASSWKQIPIPPLPAFHPPQPKRVELANGMVIFLQEDHELPLIDGFARIRGGSVNEPAAKRGLVDIYGEVWRTGGTKSQTGDQLDDFLEIRAAKVETEGGSDSTTLSFSCLKGDLDDVFKIFADLLQNPEFRADKIDIAQKGEYDGISRRNDEPSEIAYRESVKLAYGADNPYARVPEYATVAAVTRQDLLDWHAKYVHPNNIILGISGDFDSATMEARLRAAFDAWPKGPAAPKNEIQYSPAKPGYYLIPKEDVNQSNINMVALGITRDNPDYYAVSVFNQVFGGGFSSRLFNDIRTKRGLAYGVGGGIGTNFGRPGILQIEMGTKSQSTIEAIQAVREDIDNLARQPITDEEIQRAKDAILNAFVFRLDSPDKILGERMVYEYYGYPPDWLDRYQAEIKKVTAADVNRVAAKYLHKDQLAVLVVGNTKDFDKPLSSLGAVKEIDITIPPPPASATSP</sequence>
<evidence type="ECO:0000259" key="3">
    <source>
        <dbReference type="Pfam" id="PF05193"/>
    </source>
</evidence>
<organism evidence="4 5">
    <name type="scientific">Candidatus Sulfotelmatobacter kueseliae</name>
    <dbReference type="NCBI Taxonomy" id="2042962"/>
    <lineage>
        <taxon>Bacteria</taxon>
        <taxon>Pseudomonadati</taxon>
        <taxon>Acidobacteriota</taxon>
        <taxon>Terriglobia</taxon>
        <taxon>Terriglobales</taxon>
        <taxon>Candidatus Korobacteraceae</taxon>
        <taxon>Candidatus Sulfotelmatobacter</taxon>
    </lineage>
</organism>
<dbReference type="Pfam" id="PF05193">
    <property type="entry name" value="Peptidase_M16_C"/>
    <property type="match status" value="1"/>
</dbReference>
<dbReference type="AlphaFoldDB" id="A0A2U3KIH4"/>
<feature type="signal peptide" evidence="1">
    <location>
        <begin position="1"/>
        <end position="32"/>
    </location>
</feature>
<dbReference type="GO" id="GO:0046872">
    <property type="term" value="F:metal ion binding"/>
    <property type="evidence" value="ECO:0007669"/>
    <property type="project" value="InterPro"/>
</dbReference>